<sequence>MSNVYYDHRMLEEEEEDDDEDDMDGKSVVVDEGCSTQRESFNKEECASHDISVTSGASCSSSYRSLKNDSSDSDLTENDSLNSLEVISEETEENSAKGTDECHELSLSGSVVAEGCLVGEINAHREDKFEEALEGNKENGCNFEEALEGNKENVCNGSTSARGSEMPLNFDNFNAPPDMEVWIHKEQSISYVL</sequence>
<feature type="compositionally biased region" description="Acidic residues" evidence="1">
    <location>
        <begin position="12"/>
        <end position="23"/>
    </location>
</feature>
<dbReference type="AlphaFoldDB" id="U5CXH5"/>
<proteinExistence type="predicted"/>
<dbReference type="EMBL" id="KI395634">
    <property type="protein sequence ID" value="ERM97924.1"/>
    <property type="molecule type" value="Genomic_DNA"/>
</dbReference>
<organism evidence="2 3">
    <name type="scientific">Amborella trichopoda</name>
    <dbReference type="NCBI Taxonomy" id="13333"/>
    <lineage>
        <taxon>Eukaryota</taxon>
        <taxon>Viridiplantae</taxon>
        <taxon>Streptophyta</taxon>
        <taxon>Embryophyta</taxon>
        <taxon>Tracheophyta</taxon>
        <taxon>Spermatophyta</taxon>
        <taxon>Magnoliopsida</taxon>
        <taxon>Amborellales</taxon>
        <taxon>Amborellaceae</taxon>
        <taxon>Amborella</taxon>
    </lineage>
</organism>
<dbReference type="HOGENOM" id="CLU_1410583_0_0_1"/>
<feature type="compositionally biased region" description="Basic and acidic residues" evidence="1">
    <location>
        <begin position="1"/>
        <end position="11"/>
    </location>
</feature>
<gene>
    <name evidence="2" type="ORF">AMTR_s02280p00004400</name>
</gene>
<evidence type="ECO:0000313" key="2">
    <source>
        <dbReference type="EMBL" id="ERM97924.1"/>
    </source>
</evidence>
<accession>U5CXH5</accession>
<evidence type="ECO:0000256" key="1">
    <source>
        <dbReference type="SAM" id="MobiDB-lite"/>
    </source>
</evidence>
<name>U5CXH5_AMBTC</name>
<protein>
    <submittedName>
        <fullName evidence="2">Uncharacterized protein</fullName>
    </submittedName>
</protein>
<feature type="region of interest" description="Disordered" evidence="1">
    <location>
        <begin position="1"/>
        <end position="41"/>
    </location>
</feature>
<dbReference type="Proteomes" id="UP000017836">
    <property type="component" value="Unassembled WGS sequence"/>
</dbReference>
<keyword evidence="3" id="KW-1185">Reference proteome</keyword>
<feature type="region of interest" description="Disordered" evidence="1">
    <location>
        <begin position="54"/>
        <end position="80"/>
    </location>
</feature>
<evidence type="ECO:0000313" key="3">
    <source>
        <dbReference type="Proteomes" id="UP000017836"/>
    </source>
</evidence>
<dbReference type="Gramene" id="ERM97924">
    <property type="protein sequence ID" value="ERM97924"/>
    <property type="gene ID" value="AMTR_s02280p00004400"/>
</dbReference>
<reference evidence="3" key="1">
    <citation type="journal article" date="2013" name="Science">
        <title>The Amborella genome and the evolution of flowering plants.</title>
        <authorList>
            <consortium name="Amborella Genome Project"/>
        </authorList>
    </citation>
    <scope>NUCLEOTIDE SEQUENCE [LARGE SCALE GENOMIC DNA]</scope>
</reference>
<feature type="compositionally biased region" description="Polar residues" evidence="1">
    <location>
        <begin position="54"/>
        <end position="65"/>
    </location>
</feature>